<feature type="compositionally biased region" description="Polar residues" evidence="1">
    <location>
        <begin position="19"/>
        <end position="30"/>
    </location>
</feature>
<dbReference type="OrthoDB" id="76567at2759"/>
<dbReference type="OMA" id="PNWVIES"/>
<dbReference type="VEuPathDB" id="FungiDB:F503_03266"/>
<keyword evidence="3" id="KW-1185">Reference proteome</keyword>
<evidence type="ECO:0000313" key="2">
    <source>
        <dbReference type="EMBL" id="EPE06839.1"/>
    </source>
</evidence>
<dbReference type="AlphaFoldDB" id="S3BZX7"/>
<dbReference type="EMBL" id="KE148152">
    <property type="protein sequence ID" value="EPE06839.1"/>
    <property type="molecule type" value="Genomic_DNA"/>
</dbReference>
<dbReference type="GO" id="GO:0004386">
    <property type="term" value="F:helicase activity"/>
    <property type="evidence" value="ECO:0007669"/>
    <property type="project" value="UniProtKB-KW"/>
</dbReference>
<reference evidence="2 3" key="1">
    <citation type="journal article" date="2013" name="BMC Genomics">
        <title>The genome and transcriptome of the pine saprophyte Ophiostoma piceae, and a comparison with the bark beetle-associated pine pathogen Grosmannia clavigera.</title>
        <authorList>
            <person name="Haridas S."/>
            <person name="Wang Y."/>
            <person name="Lim L."/>
            <person name="Massoumi Alamouti S."/>
            <person name="Jackman S."/>
            <person name="Docking R."/>
            <person name="Robertson G."/>
            <person name="Birol I."/>
            <person name="Bohlmann J."/>
            <person name="Breuil C."/>
        </authorList>
    </citation>
    <scope>NUCLEOTIDE SEQUENCE [LARGE SCALE GENOMIC DNA]</scope>
    <source>
        <strain evidence="2 3">UAMH 11346</strain>
    </source>
</reference>
<keyword evidence="2" id="KW-0347">Helicase</keyword>
<dbReference type="Proteomes" id="UP000016923">
    <property type="component" value="Unassembled WGS sequence"/>
</dbReference>
<organism evidence="2 3">
    <name type="scientific">Ophiostoma piceae (strain UAMH 11346)</name>
    <name type="common">Sap stain fungus</name>
    <dbReference type="NCBI Taxonomy" id="1262450"/>
    <lineage>
        <taxon>Eukaryota</taxon>
        <taxon>Fungi</taxon>
        <taxon>Dikarya</taxon>
        <taxon>Ascomycota</taxon>
        <taxon>Pezizomycotina</taxon>
        <taxon>Sordariomycetes</taxon>
        <taxon>Sordariomycetidae</taxon>
        <taxon>Ophiostomatales</taxon>
        <taxon>Ophiostomataceae</taxon>
        <taxon>Ophiostoma</taxon>
    </lineage>
</organism>
<accession>S3BZX7</accession>
<gene>
    <name evidence="2" type="ORF">F503_03266</name>
</gene>
<proteinExistence type="predicted"/>
<evidence type="ECO:0000313" key="3">
    <source>
        <dbReference type="Proteomes" id="UP000016923"/>
    </source>
</evidence>
<dbReference type="HOGENOM" id="CLU_058490_1_1_1"/>
<name>S3BZX7_OPHP1</name>
<protein>
    <submittedName>
        <fullName evidence="2">Dead deah box dna helicase</fullName>
    </submittedName>
</protein>
<keyword evidence="2" id="KW-0547">Nucleotide-binding</keyword>
<sequence>MLLSFNQQSLCSIPGERPNATSKLSLSGQESHGDDYTRPFTSVVKLFRVLYAQNGDFVVFQGVEPATFPKVEAARERRGSKVRFHYYPAHQRLLVTTPNLPHEIVHGKLTAAIYRDLGHMGLRDIDLEPAGSTTCLGSGGSSAEPDASFMPTVRSNDPGEWPTLVIETGVNQSLESLHTKMRWWYAAADHAVKIVLLIKTSLASRSVLIEKYIKEVLQTRPGATNTRLMSSIVCTIIPAAA</sequence>
<feature type="region of interest" description="Disordered" evidence="1">
    <location>
        <begin position="14"/>
        <end position="34"/>
    </location>
</feature>
<keyword evidence="2" id="KW-0067">ATP-binding</keyword>
<keyword evidence="2" id="KW-0378">Hydrolase</keyword>
<evidence type="ECO:0000256" key="1">
    <source>
        <dbReference type="SAM" id="MobiDB-lite"/>
    </source>
</evidence>